<accession>A0A7J9S722</accession>
<dbReference type="RefSeq" id="WP_184230839.1">
    <property type="nucleotide sequence ID" value="NZ_JACHEC010000003.1"/>
</dbReference>
<sequence length="320" mass="37321">MADLSKRNIGLYWIYIKNTNTLREYVSKNVDLNEIMELFCRYSVQQQSKGIPFNISEKKIFWIPRIVPEQNGSKNILIKYLRFNEQYPITNAYTLLSEGDMDKNHGGEQKQHAAIFPIKSENRVLLLLEHRNAGINITNLRYHLNNYDGYLLDTNHHKTLSSRSLQIDIKPAVGTDFLEKINKMGLISEIDIVMDKKEVAEKMNITFSDPNLQENIRIVSKAKRSRKMDASTIYGDIKKIFDRNKEKPVIRNITVKGTDTKHNPVKIDYKEMELKRTMFVEYDDKGLVDTEKIFEKFTNLLNDKTFKAEISKCVLTSDEK</sequence>
<comment type="caution">
    <text evidence="1">The sequence shown here is derived from an EMBL/GenBank/DDBJ whole genome shotgun (WGS) entry which is preliminary data.</text>
</comment>
<organism evidence="1 2">
    <name type="scientific">Methanococcus maripaludis</name>
    <name type="common">Methanococcus deltae</name>
    <dbReference type="NCBI Taxonomy" id="39152"/>
    <lineage>
        <taxon>Archaea</taxon>
        <taxon>Methanobacteriati</taxon>
        <taxon>Methanobacteriota</taxon>
        <taxon>Methanomada group</taxon>
        <taxon>Methanococci</taxon>
        <taxon>Methanococcales</taxon>
        <taxon>Methanococcaceae</taxon>
        <taxon>Methanococcus</taxon>
    </lineage>
</organism>
<proteinExistence type="predicted"/>
<dbReference type="EMBL" id="JACHEC010000003">
    <property type="protein sequence ID" value="MBB6402455.1"/>
    <property type="molecule type" value="Genomic_DNA"/>
</dbReference>
<reference evidence="1 2" key="1">
    <citation type="submission" date="2020-08" db="EMBL/GenBank/DDBJ databases">
        <title>Genomic Encyclopedia of Type Strains, Phase IV (KMG-V): Genome sequencing to study the core and pangenomes of soil and plant-associated prokaryotes.</title>
        <authorList>
            <person name="Whitman W."/>
        </authorList>
    </citation>
    <scope>NUCLEOTIDE SEQUENCE [LARGE SCALE GENOMIC DNA]</scope>
    <source>
        <strain evidence="1 2">C11</strain>
    </source>
</reference>
<dbReference type="Proteomes" id="UP000536195">
    <property type="component" value="Unassembled WGS sequence"/>
</dbReference>
<dbReference type="AlphaFoldDB" id="A0A7J9S722"/>
<gene>
    <name evidence="1" type="ORF">HNP92_001777</name>
</gene>
<evidence type="ECO:0000313" key="1">
    <source>
        <dbReference type="EMBL" id="MBB6402455.1"/>
    </source>
</evidence>
<evidence type="ECO:0000313" key="2">
    <source>
        <dbReference type="Proteomes" id="UP000536195"/>
    </source>
</evidence>
<name>A0A7J9S722_METMI</name>
<protein>
    <submittedName>
        <fullName evidence="1">Uncharacterized protein</fullName>
    </submittedName>
</protein>